<comment type="caution">
    <text evidence="2">The sequence shown here is derived from an EMBL/GenBank/DDBJ whole genome shotgun (WGS) entry which is preliminary data.</text>
</comment>
<dbReference type="InterPro" id="IPR023393">
    <property type="entry name" value="START-like_dom_sf"/>
</dbReference>
<keyword evidence="3" id="KW-1185">Reference proteome</keyword>
<dbReference type="SUPFAM" id="SSF55961">
    <property type="entry name" value="Bet v1-like"/>
    <property type="match status" value="1"/>
</dbReference>
<reference evidence="2" key="1">
    <citation type="journal article" date="2014" name="Int. J. Syst. Evol. Microbiol.">
        <title>Complete genome sequence of Corynebacterium casei LMG S-19264T (=DSM 44701T), isolated from a smear-ripened cheese.</title>
        <authorList>
            <consortium name="US DOE Joint Genome Institute (JGI-PGF)"/>
            <person name="Walter F."/>
            <person name="Albersmeier A."/>
            <person name="Kalinowski J."/>
            <person name="Ruckert C."/>
        </authorList>
    </citation>
    <scope>NUCLEOTIDE SEQUENCE</scope>
    <source>
        <strain evidence="2">JCM 4784</strain>
    </source>
</reference>
<dbReference type="RefSeq" id="WP_229926101.1">
    <property type="nucleotide sequence ID" value="NZ_BNBT01000166.1"/>
</dbReference>
<dbReference type="Proteomes" id="UP000608024">
    <property type="component" value="Unassembled WGS sequence"/>
</dbReference>
<protein>
    <submittedName>
        <fullName evidence="2">Uncharacterized protein</fullName>
    </submittedName>
</protein>
<proteinExistence type="predicted"/>
<sequence length="149" mass="16265">MAGARVEEPQAGIQKVTLRVHRPAAPARTVRSVRVCFPHAQRIVFKELQPRGLLAAHRGEFSVVPDPGGVTLSAQHHVVLREEALPGAAGPARLRSTDVPHSARAARREQEALTQVRRQVREELGRDSRSVLQAARAHAESAMAHALPR</sequence>
<name>A0A919A6A9_9ACTN</name>
<feature type="region of interest" description="Disordered" evidence="1">
    <location>
        <begin position="89"/>
        <end position="114"/>
    </location>
</feature>
<dbReference type="EMBL" id="BNBT01000166">
    <property type="protein sequence ID" value="GHE90050.1"/>
    <property type="molecule type" value="Genomic_DNA"/>
</dbReference>
<organism evidence="2 3">
    <name type="scientific">Streptomyces longispororuber</name>
    <dbReference type="NCBI Taxonomy" id="68230"/>
    <lineage>
        <taxon>Bacteria</taxon>
        <taxon>Bacillati</taxon>
        <taxon>Actinomycetota</taxon>
        <taxon>Actinomycetes</taxon>
        <taxon>Kitasatosporales</taxon>
        <taxon>Streptomycetaceae</taxon>
        <taxon>Streptomyces</taxon>
    </lineage>
</organism>
<evidence type="ECO:0000313" key="3">
    <source>
        <dbReference type="Proteomes" id="UP000608024"/>
    </source>
</evidence>
<evidence type="ECO:0000313" key="2">
    <source>
        <dbReference type="EMBL" id="GHE90050.1"/>
    </source>
</evidence>
<dbReference type="Gene3D" id="3.30.530.20">
    <property type="match status" value="1"/>
</dbReference>
<accession>A0A919A6A9</accession>
<evidence type="ECO:0000256" key="1">
    <source>
        <dbReference type="SAM" id="MobiDB-lite"/>
    </source>
</evidence>
<dbReference type="AlphaFoldDB" id="A0A919A6A9"/>
<gene>
    <name evidence="2" type="ORF">GCM10018785_66290</name>
</gene>
<reference evidence="2" key="2">
    <citation type="submission" date="2020-09" db="EMBL/GenBank/DDBJ databases">
        <authorList>
            <person name="Sun Q."/>
            <person name="Ohkuma M."/>
        </authorList>
    </citation>
    <scope>NUCLEOTIDE SEQUENCE</scope>
    <source>
        <strain evidence="2">JCM 4784</strain>
    </source>
</reference>